<dbReference type="AlphaFoldDB" id="A0AAN7TGG6"/>
<dbReference type="Pfam" id="PF23189">
    <property type="entry name" value="UPF0261_C"/>
    <property type="match status" value="1"/>
</dbReference>
<gene>
    <name evidence="3" type="ORF">LTR62_001097</name>
</gene>
<dbReference type="Pfam" id="PF06792">
    <property type="entry name" value="UPF0261"/>
    <property type="match status" value="1"/>
</dbReference>
<dbReference type="CDD" id="cd15488">
    <property type="entry name" value="Tm-1-like"/>
    <property type="match status" value="1"/>
</dbReference>
<dbReference type="InterPro" id="IPR044122">
    <property type="entry name" value="UPF0261_N"/>
</dbReference>
<evidence type="ECO:0000313" key="3">
    <source>
        <dbReference type="EMBL" id="KAK5107479.1"/>
    </source>
</evidence>
<evidence type="ECO:0000259" key="1">
    <source>
        <dbReference type="Pfam" id="PF06792"/>
    </source>
</evidence>
<accession>A0AAN7TGG6</accession>
<dbReference type="Proteomes" id="UP001310890">
    <property type="component" value="Unassembled WGS sequence"/>
</dbReference>
<organism evidence="3 4">
    <name type="scientific">Meristemomyces frigidus</name>
    <dbReference type="NCBI Taxonomy" id="1508187"/>
    <lineage>
        <taxon>Eukaryota</taxon>
        <taxon>Fungi</taxon>
        <taxon>Dikarya</taxon>
        <taxon>Ascomycota</taxon>
        <taxon>Pezizomycotina</taxon>
        <taxon>Dothideomycetes</taxon>
        <taxon>Dothideomycetidae</taxon>
        <taxon>Mycosphaerellales</taxon>
        <taxon>Teratosphaeriaceae</taxon>
        <taxon>Meristemomyces</taxon>
    </lineage>
</organism>
<dbReference type="InterPro" id="IPR056778">
    <property type="entry name" value="UPF0261_C"/>
</dbReference>
<dbReference type="InterPro" id="IPR051353">
    <property type="entry name" value="Tobamovirus_resist_UPF0261"/>
</dbReference>
<sequence>MQSLILLGTCDTKLTELLYLKSRIQDSIGPGYKVTLVDVGRSPIDNKQIDIQQDTLTTKYAPKTTEDVASLARGEVIKYMIACTSNWLKEAYRHGLHERDGAIHGVISAGGTGGTSLASSVMREVLPIGLPKLIVSTNASGDMGPVVGETDITMMYSVCDVSGLNHLLRTILSNAAGAIAGMARVYGESLSASTATAGENERQKRRVGLTMFGVTTPCVDKVREYLEAHYEIETFVFHCTGAGGRAMERLVEEGMLEAVLDVTTTEICDYICGGVMDAGPKRLEAALKAGIPYVVSVGATDMCNFGPSATVPERYQKRKLFEHNPTVTLMRTNEAECRAVGEFIVDKLTRFAKDREMVEVVLPASVSMIATPDGPFYDAAADQALFSTIQIGLSDSGIRLTEDPRPINDEGFAVDIAERLIKLMGMSNSI</sequence>
<protein>
    <submittedName>
        <fullName evidence="3">Uncharacterized protein</fullName>
    </submittedName>
</protein>
<dbReference type="Gene3D" id="3.40.50.12030">
    <property type="entry name" value="Uncharacterised protein family UPF0261, NC domain"/>
    <property type="match status" value="1"/>
</dbReference>
<dbReference type="Gene3D" id="3.40.50.12020">
    <property type="entry name" value="Uncharacterised protein family UPF0261, NN domain"/>
    <property type="match status" value="1"/>
</dbReference>
<dbReference type="NCBIfam" id="NF002674">
    <property type="entry name" value="PRK02399.1-2"/>
    <property type="match status" value="1"/>
</dbReference>
<dbReference type="PIRSF" id="PIRSF033271">
    <property type="entry name" value="UCP033271"/>
    <property type="match status" value="1"/>
</dbReference>
<reference evidence="3" key="1">
    <citation type="submission" date="2023-08" db="EMBL/GenBank/DDBJ databases">
        <title>Black Yeasts Isolated from many extreme environments.</title>
        <authorList>
            <person name="Coleine C."/>
            <person name="Stajich J.E."/>
            <person name="Selbmann L."/>
        </authorList>
    </citation>
    <scope>NUCLEOTIDE SEQUENCE</scope>
    <source>
        <strain evidence="3">CCFEE 5401</strain>
    </source>
</reference>
<dbReference type="InterPro" id="IPR008322">
    <property type="entry name" value="UPF0261"/>
</dbReference>
<dbReference type="PANTHER" id="PTHR31862">
    <property type="entry name" value="UPF0261 DOMAIN PROTEIN (AFU_ORTHOLOGUE AFUA_1G10120)"/>
    <property type="match status" value="1"/>
</dbReference>
<dbReference type="EMBL" id="JAVRRL010000119">
    <property type="protein sequence ID" value="KAK5107479.1"/>
    <property type="molecule type" value="Genomic_DNA"/>
</dbReference>
<feature type="domain" description="UPF0261" evidence="2">
    <location>
        <begin position="204"/>
        <end position="424"/>
    </location>
</feature>
<proteinExistence type="predicted"/>
<dbReference type="PANTHER" id="PTHR31862:SF1">
    <property type="entry name" value="UPF0261 DOMAIN PROTEIN (AFU_ORTHOLOGUE AFUA_1G10120)"/>
    <property type="match status" value="1"/>
</dbReference>
<feature type="domain" description="UPF0261" evidence="1">
    <location>
        <begin position="4"/>
        <end position="186"/>
    </location>
</feature>
<comment type="caution">
    <text evidence="3">The sequence shown here is derived from an EMBL/GenBank/DDBJ whole genome shotgun (WGS) entry which is preliminary data.</text>
</comment>
<evidence type="ECO:0000313" key="4">
    <source>
        <dbReference type="Proteomes" id="UP001310890"/>
    </source>
</evidence>
<name>A0AAN7TGG6_9PEZI</name>
<evidence type="ECO:0000259" key="2">
    <source>
        <dbReference type="Pfam" id="PF23189"/>
    </source>
</evidence>